<keyword evidence="3" id="KW-0560">Oxidoreductase</keyword>
<keyword evidence="5" id="KW-1185">Reference proteome</keyword>
<organism evidence="4 5">
    <name type="scientific">Agrocybe pediades</name>
    <dbReference type="NCBI Taxonomy" id="84607"/>
    <lineage>
        <taxon>Eukaryota</taxon>
        <taxon>Fungi</taxon>
        <taxon>Dikarya</taxon>
        <taxon>Basidiomycota</taxon>
        <taxon>Agaricomycotina</taxon>
        <taxon>Agaricomycetes</taxon>
        <taxon>Agaricomycetidae</taxon>
        <taxon>Agaricales</taxon>
        <taxon>Agaricineae</taxon>
        <taxon>Strophariaceae</taxon>
        <taxon>Agrocybe</taxon>
    </lineage>
</organism>
<dbReference type="Pfam" id="PF00106">
    <property type="entry name" value="adh_short"/>
    <property type="match status" value="1"/>
</dbReference>
<dbReference type="PANTHER" id="PTHR24320:SF282">
    <property type="entry name" value="WW DOMAIN-CONTAINING OXIDOREDUCTASE"/>
    <property type="match status" value="1"/>
</dbReference>
<sequence length="308" mass="33677">MPKRSCKERSSISEDDLEDLHGKVAIVTGSNAGIGYATVQFLVRKGAKVKENIGDGTLEWLKLDLSDVKQTKAAALEVIRKERRLAILVNNAAIVHGPYKQTQYGILDIMLVNHVSTFVFTMALLPLLTRTAREDNSDVRIITVSSGAHELVKPADFVGEDSLNLQFENSFSGNLRTYGYSKLANILFTKELQKRLIAEGFGNIICIALHPGAVTTPGSRRFTDTVPVLGGLTSLLNPLLFATPRAGAYTSAFSAASPEVRENAAEYRGAYLVPVAKIAKATKYAEDQRLARELWETTEAVVRRLGVL</sequence>
<protein>
    <recommendedName>
        <fullName evidence="6">NAD(P)-binding protein</fullName>
    </recommendedName>
</protein>
<keyword evidence="2" id="KW-0521">NADP</keyword>
<dbReference type="PRINTS" id="PR00081">
    <property type="entry name" value="GDHRDH"/>
</dbReference>
<dbReference type="AlphaFoldDB" id="A0A8H4QS37"/>
<name>A0A8H4QS37_9AGAR</name>
<evidence type="ECO:0000256" key="3">
    <source>
        <dbReference type="ARBA" id="ARBA00023002"/>
    </source>
</evidence>
<comment type="caution">
    <text evidence="4">The sequence shown here is derived from an EMBL/GenBank/DDBJ whole genome shotgun (WGS) entry which is preliminary data.</text>
</comment>
<dbReference type="InterPro" id="IPR002347">
    <property type="entry name" value="SDR_fam"/>
</dbReference>
<dbReference type="EMBL" id="JAACJL010000033">
    <property type="protein sequence ID" value="KAF4615846.1"/>
    <property type="molecule type" value="Genomic_DNA"/>
</dbReference>
<dbReference type="PANTHER" id="PTHR24320">
    <property type="entry name" value="RETINOL DEHYDROGENASE"/>
    <property type="match status" value="1"/>
</dbReference>
<dbReference type="InterPro" id="IPR036291">
    <property type="entry name" value="NAD(P)-bd_dom_sf"/>
</dbReference>
<accession>A0A8H4QS37</accession>
<reference evidence="4 5" key="1">
    <citation type="submission" date="2019-12" db="EMBL/GenBank/DDBJ databases">
        <authorList>
            <person name="Floudas D."/>
            <person name="Bentzer J."/>
            <person name="Ahren D."/>
            <person name="Johansson T."/>
            <person name="Persson P."/>
            <person name="Tunlid A."/>
        </authorList>
    </citation>
    <scope>NUCLEOTIDE SEQUENCE [LARGE SCALE GENOMIC DNA]</scope>
    <source>
        <strain evidence="4 5">CBS 102.39</strain>
    </source>
</reference>
<evidence type="ECO:0008006" key="6">
    <source>
        <dbReference type="Google" id="ProtNLM"/>
    </source>
</evidence>
<comment type="similarity">
    <text evidence="1">Belongs to the short-chain dehydrogenases/reductases (SDR) family.</text>
</comment>
<evidence type="ECO:0000313" key="4">
    <source>
        <dbReference type="EMBL" id="KAF4615846.1"/>
    </source>
</evidence>
<proteinExistence type="inferred from homology"/>
<gene>
    <name evidence="4" type="ORF">D9613_012457</name>
</gene>
<dbReference type="Gene3D" id="3.40.50.720">
    <property type="entry name" value="NAD(P)-binding Rossmann-like Domain"/>
    <property type="match status" value="1"/>
</dbReference>
<evidence type="ECO:0000256" key="1">
    <source>
        <dbReference type="ARBA" id="ARBA00006484"/>
    </source>
</evidence>
<dbReference type="SUPFAM" id="SSF51735">
    <property type="entry name" value="NAD(P)-binding Rossmann-fold domains"/>
    <property type="match status" value="1"/>
</dbReference>
<evidence type="ECO:0000256" key="2">
    <source>
        <dbReference type="ARBA" id="ARBA00022857"/>
    </source>
</evidence>
<evidence type="ECO:0000313" key="5">
    <source>
        <dbReference type="Proteomes" id="UP000521872"/>
    </source>
</evidence>
<dbReference type="Proteomes" id="UP000521872">
    <property type="component" value="Unassembled WGS sequence"/>
</dbReference>
<dbReference type="GO" id="GO:0016491">
    <property type="term" value="F:oxidoreductase activity"/>
    <property type="evidence" value="ECO:0007669"/>
    <property type="project" value="UniProtKB-KW"/>
</dbReference>